<evidence type="ECO:0000313" key="6">
    <source>
        <dbReference type="EMBL" id="MBA2933494.1"/>
    </source>
</evidence>
<dbReference type="Proteomes" id="UP000570166">
    <property type="component" value="Unassembled WGS sequence"/>
</dbReference>
<dbReference type="SUPFAM" id="SSF53850">
    <property type="entry name" value="Periplasmic binding protein-like II"/>
    <property type="match status" value="1"/>
</dbReference>
<comment type="caution">
    <text evidence="6">The sequence shown here is derived from an EMBL/GenBank/DDBJ whole genome shotgun (WGS) entry which is preliminary data.</text>
</comment>
<name>A0A838L2T2_9SPHN</name>
<keyword evidence="4" id="KW-0804">Transcription</keyword>
<accession>A0A838L2T2</accession>
<evidence type="ECO:0000259" key="5">
    <source>
        <dbReference type="PROSITE" id="PS50931"/>
    </source>
</evidence>
<comment type="similarity">
    <text evidence="1">Belongs to the LysR transcriptional regulatory family.</text>
</comment>
<dbReference type="PRINTS" id="PR00039">
    <property type="entry name" value="HTHLYSR"/>
</dbReference>
<dbReference type="SUPFAM" id="SSF46785">
    <property type="entry name" value="Winged helix' DNA-binding domain"/>
    <property type="match status" value="1"/>
</dbReference>
<dbReference type="InterPro" id="IPR000847">
    <property type="entry name" value="LysR_HTH_N"/>
</dbReference>
<dbReference type="GO" id="GO:0003677">
    <property type="term" value="F:DNA binding"/>
    <property type="evidence" value="ECO:0007669"/>
    <property type="project" value="UniProtKB-KW"/>
</dbReference>
<dbReference type="CDD" id="cd08417">
    <property type="entry name" value="PBP2_Nitroaromatics_like"/>
    <property type="match status" value="1"/>
</dbReference>
<dbReference type="InterPro" id="IPR037402">
    <property type="entry name" value="YidZ_PBP2"/>
</dbReference>
<protein>
    <submittedName>
        <fullName evidence="6">LysR family transcriptional regulator</fullName>
    </submittedName>
</protein>
<dbReference type="Pfam" id="PF03466">
    <property type="entry name" value="LysR_substrate"/>
    <property type="match status" value="1"/>
</dbReference>
<gene>
    <name evidence="6" type="ORF">HZF05_05230</name>
</gene>
<dbReference type="AlphaFoldDB" id="A0A838L2T2"/>
<dbReference type="Gene3D" id="3.40.190.10">
    <property type="entry name" value="Periplasmic binding protein-like II"/>
    <property type="match status" value="2"/>
</dbReference>
<sequence length="329" mass="36375">MHLDKFDLNLLVALDALLTEKHVTRAAEKLCVSQPAMSAALSRLRAYFDDQLLTKVGAGLELTPRAQELSGEVRDVIFRIRSTLRTEPTFDPSTGEREFRLLMSDYSASVFMPALTRSLLTDAPGVRCMIEHLAPDSLTRIDHGVAEFCITVEQRELLEETLIAETLSGAPLFEDDFVVVVDAASAAAEEPLTLDGLLARPYVEVRFSYAVFSVVETAIRQQRLALRPKLVMPGFTEAAGLISGTGMATIIPRQLARRIGPTFGLTTMEAPFPLPRLRETLIWHKRNDADPAHRWFRDYLLRVATGLNFSEGPAADRPRFASHGSAALA</sequence>
<evidence type="ECO:0000256" key="2">
    <source>
        <dbReference type="ARBA" id="ARBA00023015"/>
    </source>
</evidence>
<dbReference type="GO" id="GO:0003700">
    <property type="term" value="F:DNA-binding transcription factor activity"/>
    <property type="evidence" value="ECO:0007669"/>
    <property type="project" value="InterPro"/>
</dbReference>
<dbReference type="PANTHER" id="PTHR30118">
    <property type="entry name" value="HTH-TYPE TRANSCRIPTIONAL REGULATOR LEUO-RELATED"/>
    <property type="match status" value="1"/>
</dbReference>
<keyword evidence="3" id="KW-0238">DNA-binding</keyword>
<dbReference type="RefSeq" id="WP_160363321.1">
    <property type="nucleotide sequence ID" value="NZ_JACEIB010000003.1"/>
</dbReference>
<dbReference type="PANTHER" id="PTHR30118:SF15">
    <property type="entry name" value="TRANSCRIPTIONAL REGULATORY PROTEIN"/>
    <property type="match status" value="1"/>
</dbReference>
<dbReference type="InterPro" id="IPR036390">
    <property type="entry name" value="WH_DNA-bd_sf"/>
</dbReference>
<dbReference type="Pfam" id="PF00126">
    <property type="entry name" value="HTH_1"/>
    <property type="match status" value="1"/>
</dbReference>
<evidence type="ECO:0000256" key="3">
    <source>
        <dbReference type="ARBA" id="ARBA00023125"/>
    </source>
</evidence>
<organism evidence="6 7">
    <name type="scientific">Sphingomonas chungangi</name>
    <dbReference type="NCBI Taxonomy" id="2683589"/>
    <lineage>
        <taxon>Bacteria</taxon>
        <taxon>Pseudomonadati</taxon>
        <taxon>Pseudomonadota</taxon>
        <taxon>Alphaproteobacteria</taxon>
        <taxon>Sphingomonadales</taxon>
        <taxon>Sphingomonadaceae</taxon>
        <taxon>Sphingomonas</taxon>
    </lineage>
</organism>
<reference evidence="6 7" key="1">
    <citation type="submission" date="2020-07" db="EMBL/GenBank/DDBJ databases">
        <authorList>
            <person name="Sun Q."/>
        </authorList>
    </citation>
    <scope>NUCLEOTIDE SEQUENCE [LARGE SCALE GENOMIC DNA]</scope>
    <source>
        <strain evidence="6 7">CGMCC 1.13654</strain>
    </source>
</reference>
<dbReference type="InterPro" id="IPR005119">
    <property type="entry name" value="LysR_subst-bd"/>
</dbReference>
<dbReference type="InterPro" id="IPR050389">
    <property type="entry name" value="LysR-type_TF"/>
</dbReference>
<evidence type="ECO:0000256" key="4">
    <source>
        <dbReference type="ARBA" id="ARBA00023163"/>
    </source>
</evidence>
<dbReference type="PROSITE" id="PS50931">
    <property type="entry name" value="HTH_LYSR"/>
    <property type="match status" value="1"/>
</dbReference>
<evidence type="ECO:0000313" key="7">
    <source>
        <dbReference type="Proteomes" id="UP000570166"/>
    </source>
</evidence>
<dbReference type="InterPro" id="IPR036388">
    <property type="entry name" value="WH-like_DNA-bd_sf"/>
</dbReference>
<proteinExistence type="inferred from homology"/>
<feature type="domain" description="HTH lysR-type" evidence="5">
    <location>
        <begin position="6"/>
        <end position="63"/>
    </location>
</feature>
<dbReference type="Gene3D" id="1.10.10.10">
    <property type="entry name" value="Winged helix-like DNA-binding domain superfamily/Winged helix DNA-binding domain"/>
    <property type="match status" value="1"/>
</dbReference>
<dbReference type="EMBL" id="JACEIB010000003">
    <property type="protein sequence ID" value="MBA2933494.1"/>
    <property type="molecule type" value="Genomic_DNA"/>
</dbReference>
<keyword evidence="7" id="KW-1185">Reference proteome</keyword>
<keyword evidence="2" id="KW-0805">Transcription regulation</keyword>
<evidence type="ECO:0000256" key="1">
    <source>
        <dbReference type="ARBA" id="ARBA00009437"/>
    </source>
</evidence>